<dbReference type="InterPro" id="IPR036390">
    <property type="entry name" value="WH_DNA-bd_sf"/>
</dbReference>
<dbReference type="Gene3D" id="1.10.10.10">
    <property type="entry name" value="Winged helix-like DNA-binding domain superfamily/Winged helix DNA-binding domain"/>
    <property type="match status" value="1"/>
</dbReference>
<feature type="domain" description="HTH lysR-type" evidence="5">
    <location>
        <begin position="2"/>
        <end position="59"/>
    </location>
</feature>
<evidence type="ECO:0000256" key="3">
    <source>
        <dbReference type="ARBA" id="ARBA00023125"/>
    </source>
</evidence>
<dbReference type="PANTHER" id="PTHR30346">
    <property type="entry name" value="TRANSCRIPTIONAL DUAL REGULATOR HCAR-RELATED"/>
    <property type="match status" value="1"/>
</dbReference>
<sequence length="295" mass="32263">MFRLEQLAYLVATAEKGSLNKAAKALYLSQPALSKQLALLEKQLGCRLFHRKRTGIELTEAGRYLYERASLILEQVEETVAGIKRFSEQQRLRIGALPSVANHYLPGRVASYTAGEAGKVALVVKDTSEELTALLEEGTVDAVLVQNRAGDAPFLTRPLLHESYLAVLPADHPLAEKEAVDFAAFCREPLLIHRDPCDIREDFRRQCRRLGVQAAHLLELDFNDSLLAYAAMGNGLTIVPEMAAASLGDKGLVVRPFCQPFGRTIALICHPGAVREAVRLCEAGTGESSSPRSAE</sequence>
<keyword evidence="4" id="KW-0804">Transcription</keyword>
<reference evidence="6" key="1">
    <citation type="submission" date="2022-12" db="EMBL/GenBank/DDBJ databases">
        <title>Draft genome sequence of the thermophilic strain Brevibacillus thermoruber HT42, isolated from Los Humeros, Puebla, Mexico, with biotechnological potential.</title>
        <authorList>
            <person name="Lara Sanchez J."/>
            <person name="Solis Palacios R."/>
            <person name="Bustos Baena A.S."/>
            <person name="Ruz Baez A.E."/>
            <person name="Espinosa Luna G."/>
            <person name="Oliart Ros R.M."/>
        </authorList>
    </citation>
    <scope>NUCLEOTIDE SEQUENCE</scope>
    <source>
        <strain evidence="6">HT42</strain>
    </source>
</reference>
<accession>A0A9X3Z3V9</accession>
<dbReference type="FunFam" id="1.10.10.10:FF:000001">
    <property type="entry name" value="LysR family transcriptional regulator"/>
    <property type="match status" value="1"/>
</dbReference>
<dbReference type="Proteomes" id="UP001151071">
    <property type="component" value="Unassembled WGS sequence"/>
</dbReference>
<evidence type="ECO:0000256" key="4">
    <source>
        <dbReference type="ARBA" id="ARBA00023163"/>
    </source>
</evidence>
<gene>
    <name evidence="6" type="ORF">O3V59_12815</name>
</gene>
<dbReference type="GO" id="GO:0003700">
    <property type="term" value="F:DNA-binding transcription factor activity"/>
    <property type="evidence" value="ECO:0007669"/>
    <property type="project" value="InterPro"/>
</dbReference>
<dbReference type="EMBL" id="JAPYYP010000015">
    <property type="protein sequence ID" value="MDA5109247.1"/>
    <property type="molecule type" value="Genomic_DNA"/>
</dbReference>
<keyword evidence="7" id="KW-1185">Reference proteome</keyword>
<organism evidence="6 7">
    <name type="scientific">Brevibacillus thermoruber</name>
    <dbReference type="NCBI Taxonomy" id="33942"/>
    <lineage>
        <taxon>Bacteria</taxon>
        <taxon>Bacillati</taxon>
        <taxon>Bacillota</taxon>
        <taxon>Bacilli</taxon>
        <taxon>Bacillales</taxon>
        <taxon>Paenibacillaceae</taxon>
        <taxon>Brevibacillus</taxon>
    </lineage>
</organism>
<dbReference type="InterPro" id="IPR036388">
    <property type="entry name" value="WH-like_DNA-bd_sf"/>
</dbReference>
<evidence type="ECO:0000259" key="5">
    <source>
        <dbReference type="PROSITE" id="PS50931"/>
    </source>
</evidence>
<keyword evidence="3" id="KW-0238">DNA-binding</keyword>
<dbReference type="InterPro" id="IPR005119">
    <property type="entry name" value="LysR_subst-bd"/>
</dbReference>
<dbReference type="Gene3D" id="3.40.190.10">
    <property type="entry name" value="Periplasmic binding protein-like II"/>
    <property type="match status" value="2"/>
</dbReference>
<evidence type="ECO:0000313" key="6">
    <source>
        <dbReference type="EMBL" id="MDA5109247.1"/>
    </source>
</evidence>
<comment type="caution">
    <text evidence="6">The sequence shown here is derived from an EMBL/GenBank/DDBJ whole genome shotgun (WGS) entry which is preliminary data.</text>
</comment>
<evidence type="ECO:0000256" key="2">
    <source>
        <dbReference type="ARBA" id="ARBA00023015"/>
    </source>
</evidence>
<evidence type="ECO:0000256" key="1">
    <source>
        <dbReference type="ARBA" id="ARBA00009437"/>
    </source>
</evidence>
<dbReference type="Pfam" id="PF00126">
    <property type="entry name" value="HTH_1"/>
    <property type="match status" value="1"/>
</dbReference>
<dbReference type="AlphaFoldDB" id="A0A9X3Z3V9"/>
<dbReference type="PRINTS" id="PR00039">
    <property type="entry name" value="HTHLYSR"/>
</dbReference>
<dbReference type="SUPFAM" id="SSF46785">
    <property type="entry name" value="Winged helix' DNA-binding domain"/>
    <property type="match status" value="1"/>
</dbReference>
<dbReference type="GO" id="GO:0032993">
    <property type="term" value="C:protein-DNA complex"/>
    <property type="evidence" value="ECO:0007669"/>
    <property type="project" value="TreeGrafter"/>
</dbReference>
<keyword evidence="2" id="KW-0805">Transcription regulation</keyword>
<dbReference type="CDD" id="cd05466">
    <property type="entry name" value="PBP2_LTTR_substrate"/>
    <property type="match status" value="1"/>
</dbReference>
<name>A0A9X3Z3V9_9BACL</name>
<dbReference type="PANTHER" id="PTHR30346:SF28">
    <property type="entry name" value="HTH-TYPE TRANSCRIPTIONAL REGULATOR CYNR"/>
    <property type="match status" value="1"/>
</dbReference>
<dbReference type="InterPro" id="IPR000847">
    <property type="entry name" value="LysR_HTH_N"/>
</dbReference>
<dbReference type="PROSITE" id="PS50931">
    <property type="entry name" value="HTH_LYSR"/>
    <property type="match status" value="1"/>
</dbReference>
<protein>
    <submittedName>
        <fullName evidence="6">LysR family transcriptional regulator</fullName>
    </submittedName>
</protein>
<dbReference type="RefSeq" id="WP_271140280.1">
    <property type="nucleotide sequence ID" value="NZ_JAPYYP010000015.1"/>
</dbReference>
<dbReference type="Pfam" id="PF03466">
    <property type="entry name" value="LysR_substrate"/>
    <property type="match status" value="1"/>
</dbReference>
<comment type="similarity">
    <text evidence="1">Belongs to the LysR transcriptional regulatory family.</text>
</comment>
<dbReference type="GO" id="GO:0003677">
    <property type="term" value="F:DNA binding"/>
    <property type="evidence" value="ECO:0007669"/>
    <property type="project" value="UniProtKB-KW"/>
</dbReference>
<evidence type="ECO:0000313" key="7">
    <source>
        <dbReference type="Proteomes" id="UP001151071"/>
    </source>
</evidence>
<proteinExistence type="inferred from homology"/>
<dbReference type="SUPFAM" id="SSF53850">
    <property type="entry name" value="Periplasmic binding protein-like II"/>
    <property type="match status" value="1"/>
</dbReference>